<evidence type="ECO:0000313" key="2">
    <source>
        <dbReference type="Proteomes" id="UP000623129"/>
    </source>
</evidence>
<comment type="caution">
    <text evidence="1">The sequence shown here is derived from an EMBL/GenBank/DDBJ whole genome shotgun (WGS) entry which is preliminary data.</text>
</comment>
<protein>
    <submittedName>
        <fullName evidence="1">Uncharacterized protein</fullName>
    </submittedName>
</protein>
<dbReference type="EMBL" id="SWLB01000010">
    <property type="protein sequence ID" value="KAF3333599.1"/>
    <property type="molecule type" value="Genomic_DNA"/>
</dbReference>
<gene>
    <name evidence="1" type="ORF">FCM35_KLT01290</name>
</gene>
<organism evidence="1 2">
    <name type="scientific">Carex littledalei</name>
    <dbReference type="NCBI Taxonomy" id="544730"/>
    <lineage>
        <taxon>Eukaryota</taxon>
        <taxon>Viridiplantae</taxon>
        <taxon>Streptophyta</taxon>
        <taxon>Embryophyta</taxon>
        <taxon>Tracheophyta</taxon>
        <taxon>Spermatophyta</taxon>
        <taxon>Magnoliopsida</taxon>
        <taxon>Liliopsida</taxon>
        <taxon>Poales</taxon>
        <taxon>Cyperaceae</taxon>
        <taxon>Cyperoideae</taxon>
        <taxon>Cariceae</taxon>
        <taxon>Carex</taxon>
        <taxon>Carex subgen. Euthyceras</taxon>
    </lineage>
</organism>
<proteinExistence type="predicted"/>
<accession>A0A833VTX5</accession>
<sequence>MMMTIKMMNKMKIKSGSAIYGEDAEFYENHYKARGVKYHFEQYKGQPYNVLRSTVKAASITPGVRALA</sequence>
<dbReference type="Proteomes" id="UP000623129">
    <property type="component" value="Unassembled WGS sequence"/>
</dbReference>
<evidence type="ECO:0000313" key="1">
    <source>
        <dbReference type="EMBL" id="KAF3333599.1"/>
    </source>
</evidence>
<reference evidence="1" key="1">
    <citation type="submission" date="2020-01" db="EMBL/GenBank/DDBJ databases">
        <title>Genome sequence of Kobresia littledalei, the first chromosome-level genome in the family Cyperaceae.</title>
        <authorList>
            <person name="Qu G."/>
        </authorList>
    </citation>
    <scope>NUCLEOTIDE SEQUENCE</scope>
    <source>
        <strain evidence="1">C.B.Clarke</strain>
        <tissue evidence="1">Leaf</tissue>
    </source>
</reference>
<name>A0A833VTX5_9POAL</name>
<dbReference type="AlphaFoldDB" id="A0A833VTX5"/>
<keyword evidence="2" id="KW-1185">Reference proteome</keyword>